<name>A0A8X6GXB2_TRICU</name>
<keyword evidence="2" id="KW-1185">Reference proteome</keyword>
<comment type="caution">
    <text evidence="1">The sequence shown here is derived from an EMBL/GenBank/DDBJ whole genome shotgun (WGS) entry which is preliminary data.</text>
</comment>
<dbReference type="EMBL" id="BMAO01026899">
    <property type="protein sequence ID" value="GFR13201.1"/>
    <property type="molecule type" value="Genomic_DNA"/>
</dbReference>
<sequence>MSSNSQTRHLICSGRMILIKGHPRGQATNQMDEWGVGESTVSVGTLRRIFDNCWEEWVCAETNHSGKTCEGQPSSVPQ</sequence>
<organism evidence="1 2">
    <name type="scientific">Trichonephila clavata</name>
    <name type="common">Joro spider</name>
    <name type="synonym">Nephila clavata</name>
    <dbReference type="NCBI Taxonomy" id="2740835"/>
    <lineage>
        <taxon>Eukaryota</taxon>
        <taxon>Metazoa</taxon>
        <taxon>Ecdysozoa</taxon>
        <taxon>Arthropoda</taxon>
        <taxon>Chelicerata</taxon>
        <taxon>Arachnida</taxon>
        <taxon>Araneae</taxon>
        <taxon>Araneomorphae</taxon>
        <taxon>Entelegynae</taxon>
        <taxon>Araneoidea</taxon>
        <taxon>Nephilidae</taxon>
        <taxon>Trichonephila</taxon>
    </lineage>
</organism>
<proteinExistence type="predicted"/>
<accession>A0A8X6GXB2</accession>
<protein>
    <submittedName>
        <fullName evidence="1">Uncharacterized protein</fullName>
    </submittedName>
</protein>
<reference evidence="1" key="1">
    <citation type="submission" date="2020-07" db="EMBL/GenBank/DDBJ databases">
        <title>Multicomponent nature underlies the extraordinary mechanical properties of spider dragline silk.</title>
        <authorList>
            <person name="Kono N."/>
            <person name="Nakamura H."/>
            <person name="Mori M."/>
            <person name="Yoshida Y."/>
            <person name="Ohtoshi R."/>
            <person name="Malay A.D."/>
            <person name="Moran D.A.P."/>
            <person name="Tomita M."/>
            <person name="Numata K."/>
            <person name="Arakawa K."/>
        </authorList>
    </citation>
    <scope>NUCLEOTIDE SEQUENCE</scope>
</reference>
<gene>
    <name evidence="1" type="ORF">TNCT_734361</name>
</gene>
<dbReference type="OrthoDB" id="10373648at2759"/>
<dbReference type="AlphaFoldDB" id="A0A8X6GXB2"/>
<evidence type="ECO:0000313" key="2">
    <source>
        <dbReference type="Proteomes" id="UP000887116"/>
    </source>
</evidence>
<evidence type="ECO:0000313" key="1">
    <source>
        <dbReference type="EMBL" id="GFR13201.1"/>
    </source>
</evidence>
<dbReference type="Proteomes" id="UP000887116">
    <property type="component" value="Unassembled WGS sequence"/>
</dbReference>